<protein>
    <recommendedName>
        <fullName evidence="5">DUF732 domain-containing protein</fullName>
    </recommendedName>
</protein>
<dbReference type="PROSITE" id="PS51257">
    <property type="entry name" value="PROKAR_LIPOPROTEIN"/>
    <property type="match status" value="1"/>
</dbReference>
<organism evidence="3 4">
    <name type="scientific">Streptomyces spirodelae</name>
    <dbReference type="NCBI Taxonomy" id="2812904"/>
    <lineage>
        <taxon>Bacteria</taxon>
        <taxon>Bacillati</taxon>
        <taxon>Actinomycetota</taxon>
        <taxon>Actinomycetes</taxon>
        <taxon>Kitasatosporales</taxon>
        <taxon>Streptomycetaceae</taxon>
        <taxon>Streptomyces</taxon>
    </lineage>
</organism>
<comment type="caution">
    <text evidence="3">The sequence shown here is derived from an EMBL/GenBank/DDBJ whole genome shotgun (WGS) entry which is preliminary data.</text>
</comment>
<gene>
    <name evidence="3" type="ORF">JW592_03705</name>
</gene>
<dbReference type="Proteomes" id="UP001518976">
    <property type="component" value="Unassembled WGS sequence"/>
</dbReference>
<dbReference type="EMBL" id="JAFFZN010000002">
    <property type="protein sequence ID" value="MBO8184583.1"/>
    <property type="molecule type" value="Genomic_DNA"/>
</dbReference>
<feature type="compositionally biased region" description="Basic and acidic residues" evidence="1">
    <location>
        <begin position="31"/>
        <end position="41"/>
    </location>
</feature>
<evidence type="ECO:0000256" key="1">
    <source>
        <dbReference type="SAM" id="MobiDB-lite"/>
    </source>
</evidence>
<evidence type="ECO:0008006" key="5">
    <source>
        <dbReference type="Google" id="ProtNLM"/>
    </source>
</evidence>
<evidence type="ECO:0000313" key="3">
    <source>
        <dbReference type="EMBL" id="MBO8184583.1"/>
    </source>
</evidence>
<reference evidence="3 4" key="1">
    <citation type="submission" date="2021-02" db="EMBL/GenBank/DDBJ databases">
        <title>Streptomyces spirodelae sp. nov., isolated from duckweed.</title>
        <authorList>
            <person name="Saimee Y."/>
            <person name="Duangmal K."/>
        </authorList>
    </citation>
    <scope>NUCLEOTIDE SEQUENCE [LARGE SCALE GENOMIC DNA]</scope>
    <source>
        <strain evidence="3 4">DW4-2</strain>
    </source>
</reference>
<sequence length="166" mass="17017">MSVRKAAGVSVAALAAATLALTAGCGAGGDEPAKAKERDNGGRPTASSPAAQDKEPPPGEDGRERKPKKPKGETTPVVPRASLTPATGSFTKKEKKYLVGRVPEGLEPAAVLEAGRTACARLRTTAKASRKDAISALKAGEIDNAEPAVEHLCPEFEPLLKAAGKK</sequence>
<keyword evidence="2" id="KW-0732">Signal</keyword>
<feature type="compositionally biased region" description="Basic and acidic residues" evidence="1">
    <location>
        <begin position="52"/>
        <end position="64"/>
    </location>
</feature>
<feature type="region of interest" description="Disordered" evidence="1">
    <location>
        <begin position="24"/>
        <end position="94"/>
    </location>
</feature>
<keyword evidence="4" id="KW-1185">Reference proteome</keyword>
<feature type="signal peptide" evidence="2">
    <location>
        <begin position="1"/>
        <end position="22"/>
    </location>
</feature>
<accession>A0ABS3WN83</accession>
<dbReference type="RefSeq" id="WP_209263378.1">
    <property type="nucleotide sequence ID" value="NZ_JAFFZN010000002.1"/>
</dbReference>
<evidence type="ECO:0000313" key="4">
    <source>
        <dbReference type="Proteomes" id="UP001518976"/>
    </source>
</evidence>
<proteinExistence type="predicted"/>
<evidence type="ECO:0000256" key="2">
    <source>
        <dbReference type="SAM" id="SignalP"/>
    </source>
</evidence>
<feature type="chain" id="PRO_5046858015" description="DUF732 domain-containing protein" evidence="2">
    <location>
        <begin position="23"/>
        <end position="166"/>
    </location>
</feature>
<name>A0ABS3WN83_9ACTN</name>